<sequence length="146" mass="16422">MFIFSLLPHLLDRSLKAKCVAAETKNNYINNISLRRCVGMIAIVFTLISFSSMAQTWSHLIEGTYGGKLLKNSQGDMLLTGEARYPIMSEMAINQVEHPVYDYVYQLTAKPDILWGTSFSDENEALTGLVSGHFIIKKTMASMPYF</sequence>
<comment type="caution">
    <text evidence="1">The sequence shown here is derived from an EMBL/GenBank/DDBJ whole genome shotgun (WGS) entry which is preliminary data.</text>
</comment>
<protein>
    <submittedName>
        <fullName evidence="1">Uncharacterized protein</fullName>
    </submittedName>
</protein>
<evidence type="ECO:0000313" key="2">
    <source>
        <dbReference type="Proteomes" id="UP001203423"/>
    </source>
</evidence>
<evidence type="ECO:0000313" key="1">
    <source>
        <dbReference type="EMBL" id="MCL1124505.1"/>
    </source>
</evidence>
<organism evidence="1 2">
    <name type="scientific">Shewanella surugensis</name>
    <dbReference type="NCBI Taxonomy" id="212020"/>
    <lineage>
        <taxon>Bacteria</taxon>
        <taxon>Pseudomonadati</taxon>
        <taxon>Pseudomonadota</taxon>
        <taxon>Gammaproteobacteria</taxon>
        <taxon>Alteromonadales</taxon>
        <taxon>Shewanellaceae</taxon>
        <taxon>Shewanella</taxon>
    </lineage>
</organism>
<keyword evidence="2" id="KW-1185">Reference proteome</keyword>
<reference evidence="1 2" key="1">
    <citation type="submission" date="2022-01" db="EMBL/GenBank/DDBJ databases">
        <title>Whole genome-based taxonomy of the Shewanellaceae.</title>
        <authorList>
            <person name="Martin-Rodriguez A.J."/>
        </authorList>
    </citation>
    <scope>NUCLEOTIDE SEQUENCE [LARGE SCALE GENOMIC DNA]</scope>
    <source>
        <strain evidence="1 2">DSM 17177</strain>
    </source>
</reference>
<dbReference type="Proteomes" id="UP001203423">
    <property type="component" value="Unassembled WGS sequence"/>
</dbReference>
<accession>A0ABT0LA37</accession>
<gene>
    <name evidence="1" type="ORF">L2764_08460</name>
</gene>
<dbReference type="EMBL" id="JAKIKS010000025">
    <property type="protein sequence ID" value="MCL1124505.1"/>
    <property type="molecule type" value="Genomic_DNA"/>
</dbReference>
<proteinExistence type="predicted"/>
<dbReference type="RefSeq" id="WP_248939785.1">
    <property type="nucleotide sequence ID" value="NZ_JAKIKS010000025.1"/>
</dbReference>
<name>A0ABT0LA37_9GAMM</name>